<gene>
    <name evidence="3" type="ORF">GHO39_19905</name>
    <name evidence="2" type="ORF">GHO40_21890</name>
</gene>
<dbReference type="Proteomes" id="UP000489190">
    <property type="component" value="Unassembled WGS sequence"/>
</dbReference>
<keyword evidence="1" id="KW-0812">Transmembrane</keyword>
<dbReference type="Pfam" id="PF09490">
    <property type="entry name" value="CbtA"/>
    <property type="match status" value="1"/>
</dbReference>
<feature type="transmembrane region" description="Helical" evidence="1">
    <location>
        <begin position="173"/>
        <end position="195"/>
    </location>
</feature>
<dbReference type="InterPro" id="IPR012666">
    <property type="entry name" value="CbtA_put"/>
</dbReference>
<feature type="transmembrane region" description="Helical" evidence="1">
    <location>
        <begin position="102"/>
        <end position="122"/>
    </location>
</feature>
<evidence type="ECO:0000313" key="4">
    <source>
        <dbReference type="Proteomes" id="UP000441404"/>
    </source>
</evidence>
<dbReference type="RefSeq" id="WP_082148739.1">
    <property type="nucleotide sequence ID" value="NZ_JBEBPR010000048.1"/>
</dbReference>
<feature type="transmembrane region" description="Helical" evidence="1">
    <location>
        <begin position="67"/>
        <end position="90"/>
    </location>
</feature>
<keyword evidence="1" id="KW-1133">Transmembrane helix</keyword>
<proteinExistence type="predicted"/>
<keyword evidence="1" id="KW-0472">Membrane</keyword>
<evidence type="ECO:0008006" key="6">
    <source>
        <dbReference type="Google" id="ProtNLM"/>
    </source>
</evidence>
<protein>
    <recommendedName>
        <fullName evidence="6">Cobalt transporter</fullName>
    </recommendedName>
</protein>
<feature type="transmembrane region" description="Helical" evidence="1">
    <location>
        <begin position="215"/>
        <end position="238"/>
    </location>
</feature>
<evidence type="ECO:0000313" key="3">
    <source>
        <dbReference type="EMBL" id="MQT91381.1"/>
    </source>
</evidence>
<feature type="transmembrane region" description="Helical" evidence="1">
    <location>
        <begin position="142"/>
        <end position="161"/>
    </location>
</feature>
<accession>A0A6A7YL32</accession>
<name>A0A6A7YL32_9PSED</name>
<organism evidence="2 4">
    <name type="scientific">Pseudomonas helleri</name>
    <dbReference type="NCBI Taxonomy" id="1608996"/>
    <lineage>
        <taxon>Bacteria</taxon>
        <taxon>Pseudomonadati</taxon>
        <taxon>Pseudomonadota</taxon>
        <taxon>Gammaproteobacteria</taxon>
        <taxon>Pseudomonadales</taxon>
        <taxon>Pseudomonadaceae</taxon>
        <taxon>Pseudomonas</taxon>
    </lineage>
</organism>
<dbReference type="OrthoDB" id="6851830at2"/>
<dbReference type="AlphaFoldDB" id="A0A6A7YL32"/>
<evidence type="ECO:0000256" key="1">
    <source>
        <dbReference type="SAM" id="Phobius"/>
    </source>
</evidence>
<dbReference type="EMBL" id="WIWI01000060">
    <property type="protein sequence ID" value="MQT91381.1"/>
    <property type="molecule type" value="Genomic_DNA"/>
</dbReference>
<sequence length="245" mass="25961">MTGRLLVRGMLVGLLAGLLAFSFAKVFGEPEIDRAIAFEEGMSHSHSHGDAEEEEPELVSREVQSTFGLLTGVLVYSVSLGGIFALVFAYSLGRVGNVGPRGLAALLALAAFVVLYLVPGLVYPANPPAVGNPDTIGKRTQLFFLMLLVSLAAAIIAVSAGRKFIASSGLWNGVIKGVVLYLVIVSIAGFLFPTFNEAPDGFSALLLWKFRVASLGIQAVLWTALGLIFGVVAERLLLPNKPYKA</sequence>
<comment type="caution">
    <text evidence="2">The sequence shown here is derived from an EMBL/GenBank/DDBJ whole genome shotgun (WGS) entry which is preliminary data.</text>
</comment>
<dbReference type="EMBL" id="WIWJ01000052">
    <property type="protein sequence ID" value="MQT49362.1"/>
    <property type="molecule type" value="Genomic_DNA"/>
</dbReference>
<evidence type="ECO:0000313" key="5">
    <source>
        <dbReference type="Proteomes" id="UP000489190"/>
    </source>
</evidence>
<evidence type="ECO:0000313" key="2">
    <source>
        <dbReference type="EMBL" id="MQT49362.1"/>
    </source>
</evidence>
<dbReference type="Proteomes" id="UP000441404">
    <property type="component" value="Unassembled WGS sequence"/>
</dbReference>
<reference evidence="4 5" key="1">
    <citation type="submission" date="2019-10" db="EMBL/GenBank/DDBJ databases">
        <title>Evaluation of single-gene subtyping targets for Pseudomonas.</title>
        <authorList>
            <person name="Reichler S.J."/>
            <person name="Orsi R.H."/>
            <person name="Wiedmann M."/>
            <person name="Martin N.H."/>
            <person name="Murphy S.I."/>
        </authorList>
    </citation>
    <scope>NUCLEOTIDE SEQUENCE [LARGE SCALE GENOMIC DNA]</scope>
    <source>
        <strain evidence="3 5">FSL R10-3254</strain>
        <strain evidence="2 4">FSL R10-3257</strain>
    </source>
</reference>